<feature type="transmembrane region" description="Helical" evidence="1">
    <location>
        <begin position="169"/>
        <end position="190"/>
    </location>
</feature>
<feature type="domain" description="Urate oxidase N-terminal" evidence="2">
    <location>
        <begin position="66"/>
        <end position="249"/>
    </location>
</feature>
<dbReference type="KEGG" id="aba:Acid345_4342"/>
<accession>Q1IIF8</accession>
<reference evidence="3 4" key="1">
    <citation type="journal article" date="2009" name="Appl. Environ. Microbiol.">
        <title>Three genomes from the phylum Acidobacteria provide insight into the lifestyles of these microorganisms in soils.</title>
        <authorList>
            <person name="Ward N.L."/>
            <person name="Challacombe J.F."/>
            <person name="Janssen P.H."/>
            <person name="Henrissat B."/>
            <person name="Coutinho P.M."/>
            <person name="Wu M."/>
            <person name="Xie G."/>
            <person name="Haft D.H."/>
            <person name="Sait M."/>
            <person name="Badger J."/>
            <person name="Barabote R.D."/>
            <person name="Bradley B."/>
            <person name="Brettin T.S."/>
            <person name="Brinkac L.M."/>
            <person name="Bruce D."/>
            <person name="Creasy T."/>
            <person name="Daugherty S.C."/>
            <person name="Davidsen T.M."/>
            <person name="DeBoy R.T."/>
            <person name="Detter J.C."/>
            <person name="Dodson R.J."/>
            <person name="Durkin A.S."/>
            <person name="Ganapathy A."/>
            <person name="Gwinn-Giglio M."/>
            <person name="Han C.S."/>
            <person name="Khouri H."/>
            <person name="Kiss H."/>
            <person name="Kothari S.P."/>
            <person name="Madupu R."/>
            <person name="Nelson K.E."/>
            <person name="Nelson W.C."/>
            <person name="Paulsen I."/>
            <person name="Penn K."/>
            <person name="Ren Q."/>
            <person name="Rosovitz M.J."/>
            <person name="Selengut J.D."/>
            <person name="Shrivastava S."/>
            <person name="Sullivan S.A."/>
            <person name="Tapia R."/>
            <person name="Thompson L.S."/>
            <person name="Watkins K.L."/>
            <person name="Yang Q."/>
            <person name="Yu C."/>
            <person name="Zafar N."/>
            <person name="Zhou L."/>
            <person name="Kuske C.R."/>
        </authorList>
    </citation>
    <scope>NUCLEOTIDE SEQUENCE [LARGE SCALE GENOMIC DNA]</scope>
    <source>
        <strain evidence="3 4">Ellin345</strain>
    </source>
</reference>
<feature type="transmembrane region" description="Helical" evidence="1">
    <location>
        <begin position="140"/>
        <end position="157"/>
    </location>
</feature>
<sequence length="253" mass="28150">MSLAAIFAITPPQLSLDAGPALLLLLIRWAHFIAGITWVGLLYYFVLVSTPVLKTAQPGDRGFVITQLMPKALFWFRWASVVTVFMGMWYWSEIVRSDATNAGVKPGAAMGSFFGIWTLAFILEMGILMSPAEILKKGPVLTVLMTVILFVATYFYIALNQHGWESNRMLAIGVGGGYGWFMMLNVWGLLWRMQKKIVRWTTINVANGTPIPPEAQKAARLSFLVSRINFVLSFPLLLLMAIASHYPLFANVG</sequence>
<keyword evidence="1" id="KW-0812">Transmembrane</keyword>
<dbReference type="eggNOG" id="COG3748">
    <property type="taxonomic scope" value="Bacteria"/>
</dbReference>
<gene>
    <name evidence="3" type="ordered locus">Acid345_4342</name>
</gene>
<feature type="transmembrane region" description="Helical" evidence="1">
    <location>
        <begin position="107"/>
        <end position="128"/>
    </location>
</feature>
<keyword evidence="1" id="KW-1133">Transmembrane helix</keyword>
<name>Q1IIF8_KORVE</name>
<feature type="transmembrane region" description="Helical" evidence="1">
    <location>
        <begin position="74"/>
        <end position="92"/>
    </location>
</feature>
<dbReference type="HOGENOM" id="CLU_1097459_0_0_0"/>
<keyword evidence="1" id="KW-0472">Membrane</keyword>
<feature type="transmembrane region" description="Helical" evidence="1">
    <location>
        <begin position="31"/>
        <end position="53"/>
    </location>
</feature>
<protein>
    <recommendedName>
        <fullName evidence="2">Urate oxidase N-terminal domain-containing protein</fullName>
    </recommendedName>
</protein>
<dbReference type="EnsemblBacteria" id="ABF43342">
    <property type="protein sequence ID" value="ABF43342"/>
    <property type="gene ID" value="Acid345_4342"/>
</dbReference>
<evidence type="ECO:0000259" key="2">
    <source>
        <dbReference type="Pfam" id="PF06181"/>
    </source>
</evidence>
<evidence type="ECO:0000256" key="1">
    <source>
        <dbReference type="SAM" id="Phobius"/>
    </source>
</evidence>
<dbReference type="EMBL" id="CP000360">
    <property type="protein sequence ID" value="ABF43342.1"/>
    <property type="molecule type" value="Genomic_DNA"/>
</dbReference>
<dbReference type="OrthoDB" id="9787495at2"/>
<dbReference type="Proteomes" id="UP000002432">
    <property type="component" value="Chromosome"/>
</dbReference>
<dbReference type="RefSeq" id="WP_011525139.1">
    <property type="nucleotide sequence ID" value="NC_008009.1"/>
</dbReference>
<dbReference type="STRING" id="204669.Acid345_4342"/>
<feature type="transmembrane region" description="Helical" evidence="1">
    <location>
        <begin position="230"/>
        <end position="249"/>
    </location>
</feature>
<keyword evidence="4" id="KW-1185">Reference proteome</keyword>
<dbReference type="InterPro" id="IPR010389">
    <property type="entry name" value="Urate_ox_N"/>
</dbReference>
<evidence type="ECO:0000313" key="3">
    <source>
        <dbReference type="EMBL" id="ABF43342.1"/>
    </source>
</evidence>
<dbReference type="Pfam" id="PF06181">
    <property type="entry name" value="Urate_ox_N"/>
    <property type="match status" value="1"/>
</dbReference>
<organism evidence="3 4">
    <name type="scientific">Koribacter versatilis (strain Ellin345)</name>
    <dbReference type="NCBI Taxonomy" id="204669"/>
    <lineage>
        <taxon>Bacteria</taxon>
        <taxon>Pseudomonadati</taxon>
        <taxon>Acidobacteriota</taxon>
        <taxon>Terriglobia</taxon>
        <taxon>Terriglobales</taxon>
        <taxon>Candidatus Korobacteraceae</taxon>
        <taxon>Candidatus Korobacter</taxon>
    </lineage>
</organism>
<proteinExistence type="predicted"/>
<dbReference type="AlphaFoldDB" id="Q1IIF8"/>
<evidence type="ECO:0000313" key="4">
    <source>
        <dbReference type="Proteomes" id="UP000002432"/>
    </source>
</evidence>